<dbReference type="AlphaFoldDB" id="A0AA38H0Y3"/>
<reference evidence="1 2" key="1">
    <citation type="journal article" date="2021" name="Nat. Plants">
        <title>The Taxus genome provides insights into paclitaxel biosynthesis.</title>
        <authorList>
            <person name="Xiong X."/>
            <person name="Gou J."/>
            <person name="Liao Q."/>
            <person name="Li Y."/>
            <person name="Zhou Q."/>
            <person name="Bi G."/>
            <person name="Li C."/>
            <person name="Du R."/>
            <person name="Wang X."/>
            <person name="Sun T."/>
            <person name="Guo L."/>
            <person name="Liang H."/>
            <person name="Lu P."/>
            <person name="Wu Y."/>
            <person name="Zhang Z."/>
            <person name="Ro D.K."/>
            <person name="Shang Y."/>
            <person name="Huang S."/>
            <person name="Yan J."/>
        </authorList>
    </citation>
    <scope>NUCLEOTIDE SEQUENCE [LARGE SCALE GENOMIC DNA]</scope>
    <source>
        <strain evidence="1">Ta-2019</strain>
    </source>
</reference>
<name>A0AA38H0Y3_TAXCH</name>
<organism evidence="1 2">
    <name type="scientific">Taxus chinensis</name>
    <name type="common">Chinese yew</name>
    <name type="synonym">Taxus wallichiana var. chinensis</name>
    <dbReference type="NCBI Taxonomy" id="29808"/>
    <lineage>
        <taxon>Eukaryota</taxon>
        <taxon>Viridiplantae</taxon>
        <taxon>Streptophyta</taxon>
        <taxon>Embryophyta</taxon>
        <taxon>Tracheophyta</taxon>
        <taxon>Spermatophyta</taxon>
        <taxon>Pinopsida</taxon>
        <taxon>Pinidae</taxon>
        <taxon>Conifers II</taxon>
        <taxon>Cupressales</taxon>
        <taxon>Taxaceae</taxon>
        <taxon>Taxus</taxon>
    </lineage>
</organism>
<dbReference type="EMBL" id="JAHRHJ020000001">
    <property type="protein sequence ID" value="KAH9331435.1"/>
    <property type="molecule type" value="Genomic_DNA"/>
</dbReference>
<accession>A0AA38H0Y3</accession>
<comment type="caution">
    <text evidence="1">The sequence shown here is derived from an EMBL/GenBank/DDBJ whole genome shotgun (WGS) entry which is preliminary data.</text>
</comment>
<protein>
    <submittedName>
        <fullName evidence="1">Uncharacterized protein</fullName>
    </submittedName>
</protein>
<gene>
    <name evidence="1" type="ORF">KI387_003543</name>
</gene>
<evidence type="ECO:0000313" key="2">
    <source>
        <dbReference type="Proteomes" id="UP000824469"/>
    </source>
</evidence>
<evidence type="ECO:0000313" key="1">
    <source>
        <dbReference type="EMBL" id="KAH9331435.1"/>
    </source>
</evidence>
<sequence>RQEDEDVTGSLVKHVAKITGPKMVEDKLQKLFMKVNPRSTRTSGYEKCCSSSIETSKKTKMVDMFLPGRLKDANHVAHVGPTHIDIDEETLMSQGMHSSHMDRESAKVLCAWYG</sequence>
<keyword evidence="2" id="KW-1185">Reference proteome</keyword>
<proteinExistence type="predicted"/>
<dbReference type="Proteomes" id="UP000824469">
    <property type="component" value="Unassembled WGS sequence"/>
</dbReference>
<feature type="non-terminal residue" evidence="1">
    <location>
        <position position="1"/>
    </location>
</feature>